<dbReference type="EMBL" id="UGNW01000001">
    <property type="protein sequence ID" value="STX30981.1"/>
    <property type="molecule type" value="Genomic_DNA"/>
</dbReference>
<dbReference type="GO" id="GO:0015031">
    <property type="term" value="P:protein transport"/>
    <property type="evidence" value="ECO:0007669"/>
    <property type="project" value="UniProtKB-KW"/>
</dbReference>
<keyword evidence="11" id="KW-1185">Reference proteome</keyword>
<dbReference type="InterPro" id="IPR051472">
    <property type="entry name" value="T3SS_Stator/FliH"/>
</dbReference>
<dbReference type="GO" id="GO:0044781">
    <property type="term" value="P:bacterial-type flagellum organization"/>
    <property type="evidence" value="ECO:0007669"/>
    <property type="project" value="UniProtKB-KW"/>
</dbReference>
<protein>
    <recommendedName>
        <fullName evidence="3">Flagellar assembly protein FliH</fullName>
    </recommendedName>
</protein>
<dbReference type="InterPro" id="IPR018035">
    <property type="entry name" value="Flagellar_FliH/T3SS_HrpE"/>
</dbReference>
<feature type="domain" description="Flagellar assembly protein FliH/Type III secretion system HrpE" evidence="8">
    <location>
        <begin position="75"/>
        <end position="199"/>
    </location>
</feature>
<dbReference type="OrthoDB" id="8480773at2"/>
<keyword evidence="6" id="KW-0653">Protein transport</keyword>
<evidence type="ECO:0000256" key="2">
    <source>
        <dbReference type="ARBA" id="ARBA00006602"/>
    </source>
</evidence>
<evidence type="ECO:0000313" key="11">
    <source>
        <dbReference type="Proteomes" id="UP000054735"/>
    </source>
</evidence>
<evidence type="ECO:0000256" key="5">
    <source>
        <dbReference type="ARBA" id="ARBA00022795"/>
    </source>
</evidence>
<evidence type="ECO:0000313" key="12">
    <source>
        <dbReference type="Proteomes" id="UP000255066"/>
    </source>
</evidence>
<dbReference type="PANTHER" id="PTHR34982">
    <property type="entry name" value="YOP PROTEINS TRANSLOCATION PROTEIN L"/>
    <property type="match status" value="1"/>
</dbReference>
<keyword evidence="10" id="KW-0966">Cell projection</keyword>
<evidence type="ECO:0000256" key="7">
    <source>
        <dbReference type="ARBA" id="ARBA00023225"/>
    </source>
</evidence>
<evidence type="ECO:0000256" key="6">
    <source>
        <dbReference type="ARBA" id="ARBA00022927"/>
    </source>
</evidence>
<accession>A0A378I8M7</accession>
<comment type="function">
    <text evidence="1">Needed for flagellar regrowth and assembly.</text>
</comment>
<dbReference type="GO" id="GO:0005829">
    <property type="term" value="C:cytosol"/>
    <property type="evidence" value="ECO:0007669"/>
    <property type="project" value="TreeGrafter"/>
</dbReference>
<dbReference type="SUPFAM" id="SSF160527">
    <property type="entry name" value="V-type ATPase subunit E-like"/>
    <property type="match status" value="1"/>
</dbReference>
<dbReference type="AlphaFoldDB" id="A0A378I8M7"/>
<keyword evidence="4" id="KW-0813">Transport</keyword>
<organism evidence="10 12">
    <name type="scientific">Legionella birminghamensis</name>
    <dbReference type="NCBI Taxonomy" id="28083"/>
    <lineage>
        <taxon>Bacteria</taxon>
        <taxon>Pseudomonadati</taxon>
        <taxon>Pseudomonadota</taxon>
        <taxon>Gammaproteobacteria</taxon>
        <taxon>Legionellales</taxon>
        <taxon>Legionellaceae</taxon>
        <taxon>Legionella</taxon>
    </lineage>
</organism>
<dbReference type="Proteomes" id="UP000255066">
    <property type="component" value="Unassembled WGS sequence"/>
</dbReference>
<comment type="similarity">
    <text evidence="2">Belongs to the FliH family.</text>
</comment>
<evidence type="ECO:0000256" key="3">
    <source>
        <dbReference type="ARBA" id="ARBA00016507"/>
    </source>
</evidence>
<sequence length="213" mass="24402">MAELLKKIIMSHESVLLNVKTQSHLENASDLTQETRINEETLENVKNQAFAEGYQEAEKKLAETYQCKLQALANQKALLDQLLKNLPNALQDYHASVRDQIAEIVLLIVRQYFTNQASSKEAIIFQVEQAINHLNHKENIELFLHPQDLNLVQQSKLNIDFSECRHLKLIPDETLALGGCRLRNDHGLIDASIELQIDKLKQMLLQLKKSMPQ</sequence>
<evidence type="ECO:0000313" key="10">
    <source>
        <dbReference type="EMBL" id="STX30981.1"/>
    </source>
</evidence>
<dbReference type="RefSeq" id="WP_058524879.1">
    <property type="nucleotide sequence ID" value="NZ_CAAAHV010000021.1"/>
</dbReference>
<evidence type="ECO:0000256" key="4">
    <source>
        <dbReference type="ARBA" id="ARBA00022448"/>
    </source>
</evidence>
<proteinExistence type="inferred from homology"/>
<evidence type="ECO:0000313" key="9">
    <source>
        <dbReference type="EMBL" id="KTC68306.1"/>
    </source>
</evidence>
<keyword evidence="5" id="KW-1005">Bacterial flagellum biogenesis</keyword>
<dbReference type="Pfam" id="PF02108">
    <property type="entry name" value="FliH"/>
    <property type="match status" value="1"/>
</dbReference>
<reference evidence="9 11" key="1">
    <citation type="submission" date="2015-11" db="EMBL/GenBank/DDBJ databases">
        <title>Genomic analysis of 38 Legionella species identifies large and diverse effector repertoires.</title>
        <authorList>
            <person name="Burstein D."/>
            <person name="Amaro F."/>
            <person name="Zusman T."/>
            <person name="Lifshitz Z."/>
            <person name="Cohen O."/>
            <person name="Gilbert J.A."/>
            <person name="Pupko T."/>
            <person name="Shuman H.A."/>
            <person name="Segal G."/>
        </authorList>
    </citation>
    <scope>NUCLEOTIDE SEQUENCE [LARGE SCALE GENOMIC DNA]</scope>
    <source>
        <strain evidence="9 11">CDC#1407-AL-14</strain>
    </source>
</reference>
<dbReference type="Proteomes" id="UP000054735">
    <property type="component" value="Unassembled WGS sequence"/>
</dbReference>
<keyword evidence="10" id="KW-0282">Flagellum</keyword>
<keyword evidence="7" id="KW-1006">Bacterial flagellum protein export</keyword>
<evidence type="ECO:0000259" key="8">
    <source>
        <dbReference type="Pfam" id="PF02108"/>
    </source>
</evidence>
<dbReference type="PANTHER" id="PTHR34982:SF1">
    <property type="entry name" value="FLAGELLAR ASSEMBLY PROTEIN FLIH"/>
    <property type="match status" value="1"/>
</dbReference>
<dbReference type="STRING" id="28083.Lbir_2908"/>
<gene>
    <name evidence="9" type="primary">yscL</name>
    <name evidence="9" type="ORF">Lbir_2908</name>
    <name evidence="10" type="ORF">NCTC12437_00748</name>
</gene>
<reference evidence="10 12" key="2">
    <citation type="submission" date="2018-06" db="EMBL/GenBank/DDBJ databases">
        <authorList>
            <consortium name="Pathogen Informatics"/>
            <person name="Doyle S."/>
        </authorList>
    </citation>
    <scope>NUCLEOTIDE SEQUENCE [LARGE SCALE GENOMIC DNA]</scope>
    <source>
        <strain evidence="10 12">NCTC12437</strain>
    </source>
</reference>
<dbReference type="EMBL" id="LNXT01000048">
    <property type="protein sequence ID" value="KTC68306.1"/>
    <property type="molecule type" value="Genomic_DNA"/>
</dbReference>
<evidence type="ECO:0000256" key="1">
    <source>
        <dbReference type="ARBA" id="ARBA00003041"/>
    </source>
</evidence>
<keyword evidence="10" id="KW-0969">Cilium</keyword>
<name>A0A378I8M7_9GAMM</name>